<evidence type="ECO:0000313" key="2">
    <source>
        <dbReference type="EMBL" id="KDR16483.1"/>
    </source>
</evidence>
<organism evidence="2 3">
    <name type="scientific">Zootermopsis nevadensis</name>
    <name type="common">Dampwood termite</name>
    <dbReference type="NCBI Taxonomy" id="136037"/>
    <lineage>
        <taxon>Eukaryota</taxon>
        <taxon>Metazoa</taxon>
        <taxon>Ecdysozoa</taxon>
        <taxon>Arthropoda</taxon>
        <taxon>Hexapoda</taxon>
        <taxon>Insecta</taxon>
        <taxon>Pterygota</taxon>
        <taxon>Neoptera</taxon>
        <taxon>Polyneoptera</taxon>
        <taxon>Dictyoptera</taxon>
        <taxon>Blattodea</taxon>
        <taxon>Blattoidea</taxon>
        <taxon>Termitoidae</taxon>
        <taxon>Termopsidae</taxon>
        <taxon>Zootermopsis</taxon>
    </lineage>
</organism>
<dbReference type="Proteomes" id="UP000027135">
    <property type="component" value="Unassembled WGS sequence"/>
</dbReference>
<keyword evidence="1" id="KW-0472">Membrane</keyword>
<keyword evidence="1" id="KW-1133">Transmembrane helix</keyword>
<accession>A0A067R0Q1</accession>
<evidence type="ECO:0000313" key="3">
    <source>
        <dbReference type="Proteomes" id="UP000027135"/>
    </source>
</evidence>
<dbReference type="EMBL" id="KK852791">
    <property type="protein sequence ID" value="KDR16483.1"/>
    <property type="molecule type" value="Genomic_DNA"/>
</dbReference>
<keyword evidence="3" id="KW-1185">Reference proteome</keyword>
<sequence length="161" mass="18669">MAYIEKGQNFVEVTFTTNIKEENPIDITKDTSDAVCDSSLPVPWENFEFVSVKEEIIDEFLTDEHCLQQKRADKLDICIEECTISSENDIFCSQPFSQNEVQDTHRKFIISSEKVSVLITQKEVEQKSSDIHFMDHIFSTRLIFIFYFQCTCVFLILSAVT</sequence>
<gene>
    <name evidence="2" type="ORF">L798_08792</name>
</gene>
<keyword evidence="1" id="KW-0812">Transmembrane</keyword>
<dbReference type="AlphaFoldDB" id="A0A067R0Q1"/>
<reference evidence="2 3" key="1">
    <citation type="journal article" date="2014" name="Nat. Commun.">
        <title>Molecular traces of alternative social organization in a termite genome.</title>
        <authorList>
            <person name="Terrapon N."/>
            <person name="Li C."/>
            <person name="Robertson H.M."/>
            <person name="Ji L."/>
            <person name="Meng X."/>
            <person name="Booth W."/>
            <person name="Chen Z."/>
            <person name="Childers C.P."/>
            <person name="Glastad K.M."/>
            <person name="Gokhale K."/>
            <person name="Gowin J."/>
            <person name="Gronenberg W."/>
            <person name="Hermansen R.A."/>
            <person name="Hu H."/>
            <person name="Hunt B.G."/>
            <person name="Huylmans A.K."/>
            <person name="Khalil S.M."/>
            <person name="Mitchell R.D."/>
            <person name="Munoz-Torres M.C."/>
            <person name="Mustard J.A."/>
            <person name="Pan H."/>
            <person name="Reese J.T."/>
            <person name="Scharf M.E."/>
            <person name="Sun F."/>
            <person name="Vogel H."/>
            <person name="Xiao J."/>
            <person name="Yang W."/>
            <person name="Yang Z."/>
            <person name="Yang Z."/>
            <person name="Zhou J."/>
            <person name="Zhu J."/>
            <person name="Brent C.S."/>
            <person name="Elsik C.G."/>
            <person name="Goodisman M.A."/>
            <person name="Liberles D.A."/>
            <person name="Roe R.M."/>
            <person name="Vargo E.L."/>
            <person name="Vilcinskas A."/>
            <person name="Wang J."/>
            <person name="Bornberg-Bauer E."/>
            <person name="Korb J."/>
            <person name="Zhang G."/>
            <person name="Liebig J."/>
        </authorList>
    </citation>
    <scope>NUCLEOTIDE SEQUENCE [LARGE SCALE GENOMIC DNA]</scope>
    <source>
        <tissue evidence="2">Whole organism</tissue>
    </source>
</reference>
<name>A0A067R0Q1_ZOONE</name>
<protein>
    <submittedName>
        <fullName evidence="2">Uncharacterized protein</fullName>
    </submittedName>
</protein>
<evidence type="ECO:0000256" key="1">
    <source>
        <dbReference type="SAM" id="Phobius"/>
    </source>
</evidence>
<feature type="transmembrane region" description="Helical" evidence="1">
    <location>
        <begin position="142"/>
        <end position="160"/>
    </location>
</feature>
<dbReference type="InParanoid" id="A0A067R0Q1"/>
<proteinExistence type="predicted"/>